<dbReference type="GO" id="GO:0005886">
    <property type="term" value="C:plasma membrane"/>
    <property type="evidence" value="ECO:0007669"/>
    <property type="project" value="UniProtKB-SubCell"/>
</dbReference>
<dbReference type="AlphaFoldDB" id="A0A172ZLD1"/>
<keyword evidence="6 8" id="KW-1133">Transmembrane helix</keyword>
<feature type="transmembrane region" description="Helical" evidence="8">
    <location>
        <begin position="75"/>
        <end position="93"/>
    </location>
</feature>
<feature type="transmembrane region" description="Helical" evidence="8">
    <location>
        <begin position="105"/>
        <end position="127"/>
    </location>
</feature>
<keyword evidence="3" id="KW-1003">Cell membrane</keyword>
<keyword evidence="10" id="KW-1185">Reference proteome</keyword>
<sequence length="176" mass="20294">MARRVILLLLLFLVFIWEGTIIPWLIPDFLDTRLVPHLAYILILFVSIYYHRHTALALGLIFGLLHDVVFYGDMIGAYAFAMGLSAYVLGLLFQSPRAPYPLMMTVVLIGSLLLDHLLYGIYLVFGLTREPYAWALGHYMFPNLLLHFIFALIIFVPVRQQLEKVAKLRRRAAEEE</sequence>
<evidence type="ECO:0000256" key="7">
    <source>
        <dbReference type="ARBA" id="ARBA00023136"/>
    </source>
</evidence>
<dbReference type="KEGG" id="pbv:AR543_19940"/>
<evidence type="ECO:0000256" key="3">
    <source>
        <dbReference type="ARBA" id="ARBA00022475"/>
    </source>
</evidence>
<evidence type="ECO:0000313" key="10">
    <source>
        <dbReference type="Proteomes" id="UP000078148"/>
    </source>
</evidence>
<dbReference type="NCBIfam" id="TIGR03426">
    <property type="entry name" value="shape_MreD"/>
    <property type="match status" value="1"/>
</dbReference>
<dbReference type="Pfam" id="PF04093">
    <property type="entry name" value="MreD"/>
    <property type="match status" value="1"/>
</dbReference>
<dbReference type="Proteomes" id="UP000078148">
    <property type="component" value="Chromosome"/>
</dbReference>
<dbReference type="STRING" id="1616788.AR543_19940"/>
<dbReference type="EMBL" id="CP013023">
    <property type="protein sequence ID" value="ANF98057.1"/>
    <property type="molecule type" value="Genomic_DNA"/>
</dbReference>
<evidence type="ECO:0000256" key="5">
    <source>
        <dbReference type="ARBA" id="ARBA00022960"/>
    </source>
</evidence>
<dbReference type="GO" id="GO:0008360">
    <property type="term" value="P:regulation of cell shape"/>
    <property type="evidence" value="ECO:0007669"/>
    <property type="project" value="UniProtKB-KW"/>
</dbReference>
<keyword evidence="7 8" id="KW-0472">Membrane</keyword>
<proteinExistence type="inferred from homology"/>
<evidence type="ECO:0000313" key="9">
    <source>
        <dbReference type="EMBL" id="ANF98057.1"/>
    </source>
</evidence>
<accession>A0A172ZLD1</accession>
<dbReference type="OrthoDB" id="2678464at2"/>
<evidence type="ECO:0000256" key="4">
    <source>
        <dbReference type="ARBA" id="ARBA00022692"/>
    </source>
</evidence>
<reference evidence="9 10" key="2">
    <citation type="journal article" date="2016" name="Int. J. Syst. Evol. Microbiol.">
        <title>Paenibacillus bovis sp. nov., isolated from raw yak (Bos grunniens) milk.</title>
        <authorList>
            <person name="Gao C."/>
            <person name="Han J."/>
            <person name="Liu Z."/>
            <person name="Xu X."/>
            <person name="Hang F."/>
            <person name="Wu Z."/>
        </authorList>
    </citation>
    <scope>NUCLEOTIDE SEQUENCE [LARGE SCALE GENOMIC DNA]</scope>
    <source>
        <strain evidence="9 10">BD3526</strain>
    </source>
</reference>
<feature type="transmembrane region" description="Helical" evidence="8">
    <location>
        <begin position="139"/>
        <end position="158"/>
    </location>
</feature>
<reference evidence="10" key="1">
    <citation type="submission" date="2015-10" db="EMBL/GenBank/DDBJ databases">
        <title>Genome of Paenibacillus bovis sp. nov.</title>
        <authorList>
            <person name="Wu Z."/>
            <person name="Gao C."/>
            <person name="Liu Z."/>
            <person name="Zheng H."/>
        </authorList>
    </citation>
    <scope>NUCLEOTIDE SEQUENCE [LARGE SCALE GENOMIC DNA]</scope>
    <source>
        <strain evidence="10">BD3526</strain>
    </source>
</reference>
<keyword evidence="5" id="KW-0133">Cell shape</keyword>
<feature type="transmembrane region" description="Helical" evidence="8">
    <location>
        <begin position="6"/>
        <end position="26"/>
    </location>
</feature>
<feature type="transmembrane region" description="Helical" evidence="8">
    <location>
        <begin position="38"/>
        <end position="63"/>
    </location>
</feature>
<dbReference type="RefSeq" id="WP_060536138.1">
    <property type="nucleotide sequence ID" value="NZ_CP013023.1"/>
</dbReference>
<keyword evidence="4 8" id="KW-0812">Transmembrane</keyword>
<name>A0A172ZLD1_9BACL</name>
<evidence type="ECO:0000256" key="2">
    <source>
        <dbReference type="ARBA" id="ARBA00007776"/>
    </source>
</evidence>
<evidence type="ECO:0000256" key="1">
    <source>
        <dbReference type="ARBA" id="ARBA00004651"/>
    </source>
</evidence>
<evidence type="ECO:0000256" key="8">
    <source>
        <dbReference type="SAM" id="Phobius"/>
    </source>
</evidence>
<organism evidence="9 10">
    <name type="scientific">Paenibacillus bovis</name>
    <dbReference type="NCBI Taxonomy" id="1616788"/>
    <lineage>
        <taxon>Bacteria</taxon>
        <taxon>Bacillati</taxon>
        <taxon>Bacillota</taxon>
        <taxon>Bacilli</taxon>
        <taxon>Bacillales</taxon>
        <taxon>Paenibacillaceae</taxon>
        <taxon>Paenibacillus</taxon>
    </lineage>
</organism>
<protein>
    <submittedName>
        <fullName evidence="9">Rod shape-determining protein MreD</fullName>
    </submittedName>
</protein>
<comment type="subcellular location">
    <subcellularLocation>
        <location evidence="1">Cell membrane</location>
        <topology evidence="1">Multi-pass membrane protein</topology>
    </subcellularLocation>
</comment>
<dbReference type="InterPro" id="IPR007227">
    <property type="entry name" value="Cell_shape_determining_MreD"/>
</dbReference>
<gene>
    <name evidence="9" type="ORF">AR543_19940</name>
</gene>
<comment type="similarity">
    <text evidence="2">Belongs to the MreD family.</text>
</comment>
<evidence type="ECO:0000256" key="6">
    <source>
        <dbReference type="ARBA" id="ARBA00022989"/>
    </source>
</evidence>